<dbReference type="SUPFAM" id="SSF52540">
    <property type="entry name" value="P-loop containing nucleoside triphosphate hydrolases"/>
    <property type="match status" value="1"/>
</dbReference>
<evidence type="ECO:0000259" key="1">
    <source>
        <dbReference type="Pfam" id="PF25894"/>
    </source>
</evidence>
<evidence type="ECO:0000313" key="3">
    <source>
        <dbReference type="Proteomes" id="UP000762676"/>
    </source>
</evidence>
<keyword evidence="2" id="KW-0347">Helicase</keyword>
<keyword evidence="2" id="KW-0547">Nucleotide-binding</keyword>
<keyword evidence="2" id="KW-0378">Hydrolase</keyword>
<dbReference type="GO" id="GO:0004386">
    <property type="term" value="F:helicase activity"/>
    <property type="evidence" value="ECO:0007669"/>
    <property type="project" value="UniProtKB-KW"/>
</dbReference>
<dbReference type="InterPro" id="IPR027417">
    <property type="entry name" value="P-loop_NTPase"/>
</dbReference>
<dbReference type="EMBL" id="BMAT01005581">
    <property type="protein sequence ID" value="GFR96491.1"/>
    <property type="molecule type" value="Genomic_DNA"/>
</dbReference>
<protein>
    <submittedName>
        <fullName evidence="2">DNA helicase B</fullName>
    </submittedName>
</protein>
<organism evidence="2 3">
    <name type="scientific">Elysia marginata</name>
    <dbReference type="NCBI Taxonomy" id="1093978"/>
    <lineage>
        <taxon>Eukaryota</taxon>
        <taxon>Metazoa</taxon>
        <taxon>Spiralia</taxon>
        <taxon>Lophotrochozoa</taxon>
        <taxon>Mollusca</taxon>
        <taxon>Gastropoda</taxon>
        <taxon>Heterobranchia</taxon>
        <taxon>Euthyneura</taxon>
        <taxon>Panpulmonata</taxon>
        <taxon>Sacoglossa</taxon>
        <taxon>Placobranchoidea</taxon>
        <taxon>Plakobranchidae</taxon>
        <taxon>Elysia</taxon>
    </lineage>
</organism>
<feature type="domain" description="DNA helicase B winged helix" evidence="1">
    <location>
        <begin position="229"/>
        <end position="338"/>
    </location>
</feature>
<accession>A0AAV4HF67</accession>
<evidence type="ECO:0000313" key="2">
    <source>
        <dbReference type="EMBL" id="GFR96491.1"/>
    </source>
</evidence>
<reference evidence="2 3" key="1">
    <citation type="journal article" date="2021" name="Elife">
        <title>Chloroplast acquisition without the gene transfer in kleptoplastic sea slugs, Plakobranchus ocellatus.</title>
        <authorList>
            <person name="Maeda T."/>
            <person name="Takahashi S."/>
            <person name="Yoshida T."/>
            <person name="Shimamura S."/>
            <person name="Takaki Y."/>
            <person name="Nagai Y."/>
            <person name="Toyoda A."/>
            <person name="Suzuki Y."/>
            <person name="Arimoto A."/>
            <person name="Ishii H."/>
            <person name="Satoh N."/>
            <person name="Nishiyama T."/>
            <person name="Hasebe M."/>
            <person name="Maruyama T."/>
            <person name="Minagawa J."/>
            <person name="Obokata J."/>
            <person name="Shigenobu S."/>
        </authorList>
    </citation>
    <scope>NUCLEOTIDE SEQUENCE [LARGE SCALE GENOMIC DNA]</scope>
</reference>
<dbReference type="AlphaFoldDB" id="A0AAV4HF67"/>
<comment type="caution">
    <text evidence="2">The sequence shown here is derived from an EMBL/GenBank/DDBJ whole genome shotgun (WGS) entry which is preliminary data.</text>
</comment>
<keyword evidence="2" id="KW-0067">ATP-binding</keyword>
<gene>
    <name evidence="2" type="ORF">ElyMa_002722700</name>
</gene>
<dbReference type="Proteomes" id="UP000762676">
    <property type="component" value="Unassembled WGS sequence"/>
</dbReference>
<sequence>MLSGDNLVKTRVPRMKKVELKDKAGKKHVCHGRFSMTEPYWEVMVKLNKNRYLQSAPIYSLRSDMDTVRAANMVTIFLSDCLQVCKNDNIQNGTQACFEQYCRSLGLKDGLTFTELSKVLTGYVRQEKYRGCFLGHSSNRGFGNLSIEDHSQYITIFVFRSDLGASVLAAVSFPQLVRCVSSLFRYSFPRILNKLSQNKMKRDEEREDNDSEEEMNKVDNWNRRLQQAEAMAQSSPWEFCFRDIVIRKIKLFGVEASLKAYQDAGYLPLTPVTQKDALFIYEVMKVDAKKHGHVYMPFRLLRDCQIFSKLGYRINGLERWKSALEYLETNGVTKTEEFGGDSNIFLSRNWQAEVDTTEAVKTILNRHKAKPFVWDVDLFRIDQLYKPTTQAYHLSFSPEFNNLRSDCDQLRACLLICSSPIVVMSGRGGCGKTTVITSLLKHLINRSNTRTLRSSRLFSVFVVYG</sequence>
<dbReference type="Gene3D" id="3.40.50.300">
    <property type="entry name" value="P-loop containing nucleotide triphosphate hydrolases"/>
    <property type="match status" value="1"/>
</dbReference>
<dbReference type="Pfam" id="PF25894">
    <property type="entry name" value="WHD_HELB"/>
    <property type="match status" value="1"/>
</dbReference>
<keyword evidence="3" id="KW-1185">Reference proteome</keyword>
<proteinExistence type="predicted"/>
<name>A0AAV4HF67_9GAST</name>
<dbReference type="InterPro" id="IPR058839">
    <property type="entry name" value="WHD_HELB"/>
</dbReference>